<dbReference type="EC" id="2.7.4.8" evidence="2"/>
<dbReference type="Pfam" id="PF00625">
    <property type="entry name" value="Guanylate_kin"/>
    <property type="match status" value="1"/>
</dbReference>
<dbReference type="PANTHER" id="PTHR23117">
    <property type="entry name" value="GUANYLATE KINASE-RELATED"/>
    <property type="match status" value="1"/>
</dbReference>
<dbReference type="SUPFAM" id="SSF52540">
    <property type="entry name" value="P-loop containing nucleoside triphosphate hydrolases"/>
    <property type="match status" value="1"/>
</dbReference>
<dbReference type="InterPro" id="IPR055201">
    <property type="entry name" value="IHF-like_H2TH"/>
</dbReference>
<name>A0A6J6JR70_9ZZZZ</name>
<proteinExistence type="inferred from homology"/>
<dbReference type="InterPro" id="IPR027417">
    <property type="entry name" value="P-loop_NTPase"/>
</dbReference>
<evidence type="ECO:0000256" key="6">
    <source>
        <dbReference type="ARBA" id="ARBA00022840"/>
    </source>
</evidence>
<accession>A0A6J6JR70</accession>
<keyword evidence="5" id="KW-0418">Kinase</keyword>
<dbReference type="Gene3D" id="3.40.50.300">
    <property type="entry name" value="P-loop containing nucleotide triphosphate hydrolases"/>
    <property type="match status" value="1"/>
</dbReference>
<organism evidence="9">
    <name type="scientific">freshwater metagenome</name>
    <dbReference type="NCBI Taxonomy" id="449393"/>
    <lineage>
        <taxon>unclassified sequences</taxon>
        <taxon>metagenomes</taxon>
        <taxon>ecological metagenomes</taxon>
    </lineage>
</organism>
<evidence type="ECO:0000256" key="4">
    <source>
        <dbReference type="ARBA" id="ARBA00022741"/>
    </source>
</evidence>
<comment type="similarity">
    <text evidence="1">Belongs to the guanylate kinase family.</text>
</comment>
<dbReference type="PANTHER" id="PTHR23117:SF13">
    <property type="entry name" value="GUANYLATE KINASE"/>
    <property type="match status" value="1"/>
</dbReference>
<evidence type="ECO:0000256" key="3">
    <source>
        <dbReference type="ARBA" id="ARBA00022679"/>
    </source>
</evidence>
<dbReference type="Gene3D" id="1.10.8.50">
    <property type="match status" value="1"/>
</dbReference>
<feature type="domain" description="Guanylate kinase-like" evidence="7">
    <location>
        <begin position="113"/>
        <end position="292"/>
    </location>
</feature>
<evidence type="ECO:0000313" key="8">
    <source>
        <dbReference type="EMBL" id="CAB4570577.1"/>
    </source>
</evidence>
<dbReference type="InterPro" id="IPR008144">
    <property type="entry name" value="Guanylate_kin-like_dom"/>
</dbReference>
<dbReference type="NCBIfam" id="TIGR03263">
    <property type="entry name" value="guanyl_kin"/>
    <property type="match status" value="1"/>
</dbReference>
<protein>
    <recommendedName>
        <fullName evidence="2">guanylate kinase</fullName>
        <ecNumber evidence="2">2.7.4.8</ecNumber>
    </recommendedName>
</protein>
<keyword evidence="3" id="KW-0808">Transferase</keyword>
<dbReference type="SMART" id="SM00072">
    <property type="entry name" value="GuKc"/>
    <property type="match status" value="1"/>
</dbReference>
<dbReference type="EMBL" id="CAEZTM010000024">
    <property type="protein sequence ID" value="CAB4570577.1"/>
    <property type="molecule type" value="Genomic_DNA"/>
</dbReference>
<gene>
    <name evidence="8" type="ORF">UFOPK1684_00684</name>
    <name evidence="9" type="ORF">UFOPK2158_00491</name>
</gene>
<sequence>MRDFDAAALSAKGALLRTQRAQLKSEISRGQHSIIELFDRAGEPQCDPVLAGLRVEWFLRSIPGFGVTKAQRLLDGVGISPRATLGGLRVRQRARLRRDVVSLYRRYFSHDRGKLVILVGPSGVGKGTIVSSITKKHPQFVVSVSATTRAPRSGEVEGVHYFFVDDQRFDQLIRDGELLEWASVHRLHRYGTPREAVEAHLDTGRHVILEIDIQGARQVKRAMKSALSIFVAPPSFDELERRLASRGTEDESERAVRLATARAELAASGECDYVVVNESVDVVAQSIVDLVLASTSRAPNKE</sequence>
<dbReference type="HAMAP" id="MF_00328">
    <property type="entry name" value="Guanylate_kinase"/>
    <property type="match status" value="1"/>
</dbReference>
<dbReference type="EMBL" id="CAEZVY010000038">
    <property type="protein sequence ID" value="CAB4639887.1"/>
    <property type="molecule type" value="Genomic_DNA"/>
</dbReference>
<dbReference type="InterPro" id="IPR017665">
    <property type="entry name" value="Guanylate_kinase"/>
</dbReference>
<dbReference type="GO" id="GO:0005829">
    <property type="term" value="C:cytosol"/>
    <property type="evidence" value="ECO:0007669"/>
    <property type="project" value="TreeGrafter"/>
</dbReference>
<dbReference type="InterPro" id="IPR020590">
    <property type="entry name" value="Guanylate_kinase_CS"/>
</dbReference>
<dbReference type="InterPro" id="IPR008145">
    <property type="entry name" value="GK/Ca_channel_bsu"/>
</dbReference>
<dbReference type="PROSITE" id="PS00856">
    <property type="entry name" value="GUANYLATE_KINASE_1"/>
    <property type="match status" value="1"/>
</dbReference>
<dbReference type="GO" id="GO:0004385">
    <property type="term" value="F:GMP kinase activity"/>
    <property type="evidence" value="ECO:0007669"/>
    <property type="project" value="UniProtKB-EC"/>
</dbReference>
<dbReference type="AlphaFoldDB" id="A0A6J6JR70"/>
<keyword evidence="6" id="KW-0067">ATP-binding</keyword>
<evidence type="ECO:0000259" key="7">
    <source>
        <dbReference type="PROSITE" id="PS50052"/>
    </source>
</evidence>
<dbReference type="GO" id="GO:0005524">
    <property type="term" value="F:ATP binding"/>
    <property type="evidence" value="ECO:0007669"/>
    <property type="project" value="UniProtKB-KW"/>
</dbReference>
<reference evidence="9" key="1">
    <citation type="submission" date="2020-05" db="EMBL/GenBank/DDBJ databases">
        <authorList>
            <person name="Chiriac C."/>
            <person name="Salcher M."/>
            <person name="Ghai R."/>
            <person name="Kavagutti S V."/>
        </authorList>
    </citation>
    <scope>NUCLEOTIDE SEQUENCE</scope>
</reference>
<dbReference type="Pfam" id="PF22525">
    <property type="entry name" value="H2TH_5"/>
    <property type="match status" value="1"/>
</dbReference>
<evidence type="ECO:0000256" key="5">
    <source>
        <dbReference type="ARBA" id="ARBA00022777"/>
    </source>
</evidence>
<evidence type="ECO:0000256" key="2">
    <source>
        <dbReference type="ARBA" id="ARBA00012961"/>
    </source>
</evidence>
<dbReference type="PROSITE" id="PS50052">
    <property type="entry name" value="GUANYLATE_KINASE_2"/>
    <property type="match status" value="1"/>
</dbReference>
<dbReference type="CDD" id="cd00071">
    <property type="entry name" value="GMPK"/>
    <property type="match status" value="1"/>
</dbReference>
<dbReference type="Gene3D" id="3.30.63.10">
    <property type="entry name" value="Guanylate Kinase phosphate binding domain"/>
    <property type="match status" value="1"/>
</dbReference>
<keyword evidence="4" id="KW-0547">Nucleotide-binding</keyword>
<evidence type="ECO:0000313" key="9">
    <source>
        <dbReference type="EMBL" id="CAB4639887.1"/>
    </source>
</evidence>
<evidence type="ECO:0000256" key="1">
    <source>
        <dbReference type="ARBA" id="ARBA00005790"/>
    </source>
</evidence>
<dbReference type="FunFam" id="3.30.63.10:FF:000002">
    <property type="entry name" value="Guanylate kinase 1"/>
    <property type="match status" value="1"/>
</dbReference>